<proteinExistence type="predicted"/>
<gene>
    <name evidence="2" type="ORF">GGD50_000690</name>
</gene>
<name>A0A7W8XME5_9HYPH</name>
<dbReference type="AlphaFoldDB" id="A0A7W8XME5"/>
<feature type="signal peptide" evidence="1">
    <location>
        <begin position="1"/>
        <end position="23"/>
    </location>
</feature>
<dbReference type="Proteomes" id="UP000549882">
    <property type="component" value="Unassembled WGS sequence"/>
</dbReference>
<protein>
    <submittedName>
        <fullName evidence="2">Uncharacterized protein</fullName>
    </submittedName>
</protein>
<evidence type="ECO:0000313" key="3">
    <source>
        <dbReference type="Proteomes" id="UP000549882"/>
    </source>
</evidence>
<evidence type="ECO:0000313" key="2">
    <source>
        <dbReference type="EMBL" id="MBB5572114.1"/>
    </source>
</evidence>
<evidence type="ECO:0000256" key="1">
    <source>
        <dbReference type="SAM" id="SignalP"/>
    </source>
</evidence>
<keyword evidence="3" id="KW-1185">Reference proteome</keyword>
<accession>A0A7W8XME5</accession>
<comment type="caution">
    <text evidence="2">The sequence shown here is derived from an EMBL/GenBank/DDBJ whole genome shotgun (WGS) entry which is preliminary data.</text>
</comment>
<feature type="chain" id="PRO_5030601362" evidence="1">
    <location>
        <begin position="24"/>
        <end position="130"/>
    </location>
</feature>
<organism evidence="2 3">
    <name type="scientific">Rhizobium paranaense</name>
    <dbReference type="NCBI Taxonomy" id="1650438"/>
    <lineage>
        <taxon>Bacteria</taxon>
        <taxon>Pseudomonadati</taxon>
        <taxon>Pseudomonadota</taxon>
        <taxon>Alphaproteobacteria</taxon>
        <taxon>Hyphomicrobiales</taxon>
        <taxon>Rhizobiaceae</taxon>
        <taxon>Rhizobium/Agrobacterium group</taxon>
        <taxon>Rhizobium</taxon>
    </lineage>
</organism>
<reference evidence="2 3" key="1">
    <citation type="submission" date="2020-08" db="EMBL/GenBank/DDBJ databases">
        <title>Genomic Encyclopedia of Type Strains, Phase IV (KMG-V): Genome sequencing to study the core and pangenomes of soil and plant-associated prokaryotes.</title>
        <authorList>
            <person name="Whitman W."/>
        </authorList>
    </citation>
    <scope>NUCLEOTIDE SEQUENCE [LARGE SCALE GENOMIC DNA]</scope>
    <source>
        <strain evidence="2 3">SEMIA 4064</strain>
    </source>
</reference>
<sequence>MNKRLISATLCMLLLGAAGPALSQSFSGLPLRGQHQIPDGYISVQSGISLSIPIADGNDEKQQQDAIKSFYRIAASNCAVLLDTIADDCQITGLSSNTDATNIDGRGQKLMVRGQITMAIKLKPAAGAGK</sequence>
<keyword evidence="1" id="KW-0732">Signal</keyword>
<dbReference type="RefSeq" id="WP_107107693.1">
    <property type="nucleotide sequence ID" value="NZ_JACHBI010000001.1"/>
</dbReference>
<dbReference type="EMBL" id="JACHBI010000001">
    <property type="protein sequence ID" value="MBB5572114.1"/>
    <property type="molecule type" value="Genomic_DNA"/>
</dbReference>